<evidence type="ECO:0000256" key="1">
    <source>
        <dbReference type="ARBA" id="ARBA00022741"/>
    </source>
</evidence>
<feature type="compositionally biased region" description="Basic residues" evidence="5">
    <location>
        <begin position="66"/>
        <end position="76"/>
    </location>
</feature>
<dbReference type="Proteomes" id="UP000030671">
    <property type="component" value="Unassembled WGS sequence"/>
</dbReference>
<keyword evidence="2" id="KW-0378">Hydrolase</keyword>
<dbReference type="Pfam" id="PF00271">
    <property type="entry name" value="Helicase_C"/>
    <property type="match status" value="1"/>
</dbReference>
<keyword evidence="1" id="KW-0547">Nucleotide-binding</keyword>
<evidence type="ECO:0000256" key="4">
    <source>
        <dbReference type="ARBA" id="ARBA00022840"/>
    </source>
</evidence>
<feature type="compositionally biased region" description="Pro residues" evidence="5">
    <location>
        <begin position="46"/>
        <end position="58"/>
    </location>
</feature>
<dbReference type="InterPro" id="IPR027417">
    <property type="entry name" value="P-loop_NTPase"/>
</dbReference>
<sequence length="769" mass="85026">MQRVPLSICSHCRVRSNLAAHLESRFFTRRYASLRPSNIVPSHALPIPPNPSWPPPSNAPRDRVPHGSKSKLRSKPKSASTLSADQILDTLQSEVAFWSKAGNVRARLGRFGIPAKELRPLMNAFENDMYNGIAFDPATYSKDRMARFARDLSGPDKSSTLDSMLTSIFYAWASDPARGDLVSPGTLHYVRALRKSVDFSRLADAFPHARAIHRKVIMHVGPTNSGKTHNALRALAAASSGTYLGPLRLLAHEIYERLNTGQIVPLGADPENDPVIEPADDSNFDTDPSQPRTIRKIGDPRYARACNLITGEESKLLENAALSSCTVEMFMPQRRYEVVVLDEIQMIADPFRGNAWTTAVLGACANELHLCGEETAVPIIQALLADTGDELIINRHQRLSPLTIADTSLSSDLSQIRKGDCIVTFSRSHIFRLKEQVERVTGLRCAIAYGRLPPEIRTEQAALFNDPDSGYDVLIGSDAIGMGLNLKIKRVVFDALEKFDGSKVKPLSNSQIKQIGGRAGRFGLHGDGDQGGIVTTLNPDDLPRLRVAMEAPIQYITYARVGFGPGVFENVLSALPPGASNMTALEVLQYVSWLTPTLEPVELGWNELAAAGFVDEFSEGLSMHDRGVFGNAPFPMRDLVCKECVGRMFKLFRDQGRVDLRRVLESTDLLEDLNDVLRMMNAKTGERVSPNVLGRLETLHRVLSTYNWLYVQRPVAFFAKDQATALKESVERAMEYSLRTNAANRTTPAVSKKLVKSRVDLRSMGRKRA</sequence>
<dbReference type="Pfam" id="PF12513">
    <property type="entry name" value="SUV3_C"/>
    <property type="match status" value="1"/>
</dbReference>
<dbReference type="EMBL" id="KI925455">
    <property type="protein sequence ID" value="ETW85076.1"/>
    <property type="molecule type" value="Genomic_DNA"/>
</dbReference>
<dbReference type="KEGG" id="hir:HETIRDRAFT_457235"/>
<reference evidence="7 8" key="1">
    <citation type="journal article" date="2012" name="New Phytol.">
        <title>Insight into trade-off between wood decay and parasitism from the genome of a fungal forest pathogen.</title>
        <authorList>
            <person name="Olson A."/>
            <person name="Aerts A."/>
            <person name="Asiegbu F."/>
            <person name="Belbahri L."/>
            <person name="Bouzid O."/>
            <person name="Broberg A."/>
            <person name="Canback B."/>
            <person name="Coutinho P.M."/>
            <person name="Cullen D."/>
            <person name="Dalman K."/>
            <person name="Deflorio G."/>
            <person name="van Diepen L.T."/>
            <person name="Dunand C."/>
            <person name="Duplessis S."/>
            <person name="Durling M."/>
            <person name="Gonthier P."/>
            <person name="Grimwood J."/>
            <person name="Fossdal C.G."/>
            <person name="Hansson D."/>
            <person name="Henrissat B."/>
            <person name="Hietala A."/>
            <person name="Himmelstrand K."/>
            <person name="Hoffmeister D."/>
            <person name="Hogberg N."/>
            <person name="James T.Y."/>
            <person name="Karlsson M."/>
            <person name="Kohler A."/>
            <person name="Kues U."/>
            <person name="Lee Y.H."/>
            <person name="Lin Y.C."/>
            <person name="Lind M."/>
            <person name="Lindquist E."/>
            <person name="Lombard V."/>
            <person name="Lucas S."/>
            <person name="Lunden K."/>
            <person name="Morin E."/>
            <person name="Murat C."/>
            <person name="Park J."/>
            <person name="Raffaello T."/>
            <person name="Rouze P."/>
            <person name="Salamov A."/>
            <person name="Schmutz J."/>
            <person name="Solheim H."/>
            <person name="Stahlberg J."/>
            <person name="Velez H."/>
            <person name="de Vries R.P."/>
            <person name="Wiebenga A."/>
            <person name="Woodward S."/>
            <person name="Yakovlev I."/>
            <person name="Garbelotto M."/>
            <person name="Martin F."/>
            <person name="Grigoriev I.V."/>
            <person name="Stenlid J."/>
        </authorList>
    </citation>
    <scope>NUCLEOTIDE SEQUENCE [LARGE SCALE GENOMIC DNA]</scope>
    <source>
        <strain evidence="7 8">TC 32-1</strain>
    </source>
</reference>
<dbReference type="PANTHER" id="PTHR12131">
    <property type="entry name" value="ATP-DEPENDENT RNA AND DNA HELICASE"/>
    <property type="match status" value="1"/>
</dbReference>
<dbReference type="Gene3D" id="1.20.272.40">
    <property type="match status" value="1"/>
</dbReference>
<evidence type="ECO:0000259" key="6">
    <source>
        <dbReference type="PROSITE" id="PS51194"/>
    </source>
</evidence>
<keyword evidence="4" id="KW-0067">ATP-binding</keyword>
<dbReference type="FunCoup" id="W4KJ28">
    <property type="interactions" value="325"/>
</dbReference>
<dbReference type="GO" id="GO:0000965">
    <property type="term" value="P:mitochondrial RNA 3'-end processing"/>
    <property type="evidence" value="ECO:0007669"/>
    <property type="project" value="TreeGrafter"/>
</dbReference>
<dbReference type="InterPro" id="IPR050699">
    <property type="entry name" value="RNA-DNA_Helicase"/>
</dbReference>
<dbReference type="InterPro" id="IPR001650">
    <property type="entry name" value="Helicase_C-like"/>
</dbReference>
<dbReference type="GO" id="GO:0005524">
    <property type="term" value="F:ATP binding"/>
    <property type="evidence" value="ECO:0007669"/>
    <property type="project" value="UniProtKB-KW"/>
</dbReference>
<feature type="domain" description="Helicase C-terminal" evidence="6">
    <location>
        <begin position="408"/>
        <end position="575"/>
    </location>
</feature>
<dbReference type="AlphaFoldDB" id="W4KJ28"/>
<dbReference type="STRING" id="747525.W4KJ28"/>
<evidence type="ECO:0000256" key="5">
    <source>
        <dbReference type="SAM" id="MobiDB-lite"/>
    </source>
</evidence>
<dbReference type="GO" id="GO:0016787">
    <property type="term" value="F:hydrolase activity"/>
    <property type="evidence" value="ECO:0007669"/>
    <property type="project" value="UniProtKB-KW"/>
</dbReference>
<evidence type="ECO:0000256" key="3">
    <source>
        <dbReference type="ARBA" id="ARBA00022806"/>
    </source>
</evidence>
<dbReference type="GO" id="GO:0045025">
    <property type="term" value="C:mitochondrial degradosome"/>
    <property type="evidence" value="ECO:0007669"/>
    <property type="project" value="TreeGrafter"/>
</dbReference>
<accession>W4KJ28</accession>
<feature type="region of interest" description="Disordered" evidence="5">
    <location>
        <begin position="43"/>
        <end position="80"/>
    </location>
</feature>
<dbReference type="Gene3D" id="3.40.50.300">
    <property type="entry name" value="P-loop containing nucleotide triphosphate hydrolases"/>
    <property type="match status" value="3"/>
</dbReference>
<evidence type="ECO:0000256" key="2">
    <source>
        <dbReference type="ARBA" id="ARBA00022801"/>
    </source>
</evidence>
<dbReference type="PROSITE" id="PS51194">
    <property type="entry name" value="HELICASE_CTER"/>
    <property type="match status" value="1"/>
</dbReference>
<name>W4KJ28_HETIT</name>
<dbReference type="OrthoDB" id="6692397at2759"/>
<dbReference type="eggNOG" id="KOG0953">
    <property type="taxonomic scope" value="Eukaryota"/>
</dbReference>
<organism evidence="7 8">
    <name type="scientific">Heterobasidion irregulare (strain TC 32-1)</name>
    <dbReference type="NCBI Taxonomy" id="747525"/>
    <lineage>
        <taxon>Eukaryota</taxon>
        <taxon>Fungi</taxon>
        <taxon>Dikarya</taxon>
        <taxon>Basidiomycota</taxon>
        <taxon>Agaricomycotina</taxon>
        <taxon>Agaricomycetes</taxon>
        <taxon>Russulales</taxon>
        <taxon>Bondarzewiaceae</taxon>
        <taxon>Heterobasidion</taxon>
        <taxon>Heterobasidion annosum species complex</taxon>
    </lineage>
</organism>
<dbReference type="InParanoid" id="W4KJ28"/>
<dbReference type="SMART" id="SM00490">
    <property type="entry name" value="HELICc"/>
    <property type="match status" value="1"/>
</dbReference>
<dbReference type="Pfam" id="PF22527">
    <property type="entry name" value="DEXQc_Suv3"/>
    <property type="match status" value="2"/>
</dbReference>
<dbReference type="HOGENOM" id="CLU_010647_0_0_1"/>
<dbReference type="FunFam" id="3.40.50.300:FF:000957">
    <property type="entry name" value="ATP-dependent RNA helicase SUV3L, mitochondrial"/>
    <property type="match status" value="1"/>
</dbReference>
<dbReference type="CDD" id="cd18805">
    <property type="entry name" value="SF2_C_suv3"/>
    <property type="match status" value="1"/>
</dbReference>
<dbReference type="SUPFAM" id="SSF52540">
    <property type="entry name" value="P-loop containing nucleoside triphosphate hydrolases"/>
    <property type="match status" value="1"/>
</dbReference>
<keyword evidence="8" id="KW-1185">Reference proteome</keyword>
<dbReference type="GeneID" id="20676806"/>
<dbReference type="PANTHER" id="PTHR12131:SF1">
    <property type="entry name" value="ATP-DEPENDENT RNA HELICASE SUPV3L1, MITOCHONDRIAL-RELATED"/>
    <property type="match status" value="1"/>
</dbReference>
<evidence type="ECO:0000313" key="8">
    <source>
        <dbReference type="Proteomes" id="UP000030671"/>
    </source>
</evidence>
<dbReference type="GO" id="GO:0004386">
    <property type="term" value="F:helicase activity"/>
    <property type="evidence" value="ECO:0007669"/>
    <property type="project" value="UniProtKB-KW"/>
</dbReference>
<keyword evidence="3" id="KW-0347">Helicase</keyword>
<proteinExistence type="predicted"/>
<protein>
    <recommendedName>
        <fullName evidence="6">Helicase C-terminal domain-containing protein</fullName>
    </recommendedName>
</protein>
<dbReference type="RefSeq" id="XP_009541963.1">
    <property type="nucleotide sequence ID" value="XM_009543668.1"/>
</dbReference>
<dbReference type="InterPro" id="IPR022192">
    <property type="entry name" value="SUV3_C"/>
</dbReference>
<evidence type="ECO:0000313" key="7">
    <source>
        <dbReference type="EMBL" id="ETW85076.1"/>
    </source>
</evidence>
<dbReference type="Gene3D" id="1.20.58.1080">
    <property type="match status" value="1"/>
</dbReference>
<gene>
    <name evidence="7" type="ORF">HETIRDRAFT_457235</name>
</gene>
<dbReference type="InterPro" id="IPR055206">
    <property type="entry name" value="DEXQc_SUV3"/>
</dbReference>